<feature type="compositionally biased region" description="Low complexity" evidence="5">
    <location>
        <begin position="972"/>
        <end position="988"/>
    </location>
</feature>
<dbReference type="RefSeq" id="WP_394842632.1">
    <property type="nucleotide sequence ID" value="NZ_CP089982.1"/>
</dbReference>
<proteinExistence type="predicted"/>
<dbReference type="Proteomes" id="UP001379533">
    <property type="component" value="Chromosome"/>
</dbReference>
<dbReference type="PANTHER" id="PTHR36985">
    <property type="entry name" value="TRANSLOCATION AND ASSEMBLY MODULE SUBUNIT TAMB"/>
    <property type="match status" value="1"/>
</dbReference>
<evidence type="ECO:0000259" key="6">
    <source>
        <dbReference type="Pfam" id="PF04357"/>
    </source>
</evidence>
<feature type="domain" description="Translocation and assembly module TamB C-terminal" evidence="6">
    <location>
        <begin position="1228"/>
        <end position="1594"/>
    </location>
</feature>
<evidence type="ECO:0000256" key="5">
    <source>
        <dbReference type="SAM" id="MobiDB-lite"/>
    </source>
</evidence>
<evidence type="ECO:0000256" key="2">
    <source>
        <dbReference type="ARBA" id="ARBA00022692"/>
    </source>
</evidence>
<reference evidence="7 8" key="1">
    <citation type="submission" date="2021-12" db="EMBL/GenBank/DDBJ databases">
        <title>Discovery of the Pendulisporaceae a myxobacterial family with distinct sporulation behavior and unique specialized metabolism.</title>
        <authorList>
            <person name="Garcia R."/>
            <person name="Popoff A."/>
            <person name="Bader C.D."/>
            <person name="Loehr J."/>
            <person name="Walesch S."/>
            <person name="Walt C."/>
            <person name="Boldt J."/>
            <person name="Bunk B."/>
            <person name="Haeckl F.J.F.P.J."/>
            <person name="Gunesch A.P."/>
            <person name="Birkelbach J."/>
            <person name="Nuebel U."/>
            <person name="Pietschmann T."/>
            <person name="Bach T."/>
            <person name="Mueller R."/>
        </authorList>
    </citation>
    <scope>NUCLEOTIDE SEQUENCE [LARGE SCALE GENOMIC DNA]</scope>
    <source>
        <strain evidence="7 8">MSr12523</strain>
    </source>
</reference>
<evidence type="ECO:0000313" key="8">
    <source>
        <dbReference type="Proteomes" id="UP001379533"/>
    </source>
</evidence>
<dbReference type="EMBL" id="CP089982">
    <property type="protein sequence ID" value="WXA92013.1"/>
    <property type="molecule type" value="Genomic_DNA"/>
</dbReference>
<accession>A0ABZ2JZU4</accession>
<comment type="subcellular location">
    <subcellularLocation>
        <location evidence="1">Membrane</location>
        <topology evidence="1">Single-pass membrane protein</topology>
    </subcellularLocation>
</comment>
<evidence type="ECO:0000256" key="3">
    <source>
        <dbReference type="ARBA" id="ARBA00022989"/>
    </source>
</evidence>
<evidence type="ECO:0000313" key="7">
    <source>
        <dbReference type="EMBL" id="WXA92013.1"/>
    </source>
</evidence>
<keyword evidence="3" id="KW-1133">Transmembrane helix</keyword>
<gene>
    <name evidence="7" type="ORF">LZC95_36875</name>
</gene>
<evidence type="ECO:0000256" key="4">
    <source>
        <dbReference type="ARBA" id="ARBA00023136"/>
    </source>
</evidence>
<evidence type="ECO:0000256" key="1">
    <source>
        <dbReference type="ARBA" id="ARBA00004167"/>
    </source>
</evidence>
<sequence length="1594" mass="170226">MALGRVLGVFAVTVGTAATFAMATVGGALVHVNLPATRRVIAVQVNNVLAATFQGKLTIQRIGHIGLGGTSRLGGVHVSLDDPDGKRVALLDGVNAAIDTRDLVRSLLLEKGQIRIALPELSVDAADVSLDSDSSGSLGLAHAFESVSPTPPDAPPGRGVHVGIPDIALHHVWVHGTMGGAPPIDAEVDDAHIAVVVEPGITIDMKRAKLVTRALPRGANPKGDLTARIAMPSTTGQEMGLTATFAGDVAGIPATVNATMDGSQVDAVVDLPRAPRDRLRALAPEVEWGADGKVHVEAHGTLPRLAVTADVAFEREPGAKPAKVHAAGDVRIAPATSVDLTTEVRDVDVRAFSSTAPASNLSADVKASIRLDDRGEPQGTYELRVLPGEAAGQRVPAVKLQGKVQGQRISVRGRVDEPGAPTDVIASFDGKRPEPTVKFETHTHVASLEGIRRVGPIAQGAVAVHTRGVIKLGSPTIDARVDVEGRDIAQSGVALGTVHIGGRVSGELANPFVDASIEGNGLDLQDRHFTEVSVQVRGPAMAPVIGAVAHGKEETRIEVGAAVQVRDGDGITLRDVRFDFVEPEVSMVSRAERIHIGKAGILVEDTVIQGLGAPMMVRAERNKEGIRIRLRNEGLDLTKVARLGRLDPALIQAGTLDCDVDLLVHRKGVDGTVALDLKHAKISTVEDASANVRATFDDKSVVLKAHAASARRGSVDIETTTLQLPGSPLDPNAWEKVIGKVHLASTLDIDEMRDFIPKTAPFRPTDGTLVVNLDIERDQGHEEPDLSLSVHTEKLALHARRQRHLDAEGNKVVEPPAWNLAGVDFALDASIDGTNGASHISAKVIDAQAPIVEFEAEGTIPYRRLVRDEMAGQAAHAMQLLETSPWSAKLSMPRRRLDTLPELLGTKELLGEADFALRIEGTALEPRIGFAAHAIDVKRRRGADYPATSVDLLAQYNAGKAGVGLSVRLPAPQRGAARPQPGQRAAPANTPDVSRVEVFALHADANAKVADFLNPPKKSSPAWDMTAHAKLKSFPLESLAYFTDRNMRGNVSGEFDVTDLHRNGRAHAEVRFEGLRVGRAEYTGAKVSADLDDAGMRARLRFDQRDGFAQVDVRGKSTWGAQVAPALDRTKPLEAELKADGFRIAALLPFVEPAVSEIDGRVHADARVFLPPPTHPTTKGEDDEERPTMEGSITLRDGSVELPALGQRLQGLRANVVIDRDGKVRIDGIEARTDEGHLTGEAAVRLAGLKLVEATGSFQIPKDEAFPISLNGVELGEAYGKVSLRAATDTTKKRAMNVDVDVPEMHIKIPDTSSRNVVELDRAEKIRIGVHRKPKELVLMPLTPQEYEPEPAKPPEAETKLTIRTKLGHDIEVRRGTGVRIQMTGDTAVTMNGETKMSGEIRLIGGMLDVQGKRFEIEKGTVTFNGDPSNPVVAVTAGWTAPTGTRVYADYLGPLKTGKVHLRSEPARPQNIILALILSGSEEGGGAATGQAVGMGGAIATQGLNKALEGLTGGDTVSVRLDTSNSANPRPEVEFQITRRISLQLATVFGRLPFDQPDRNLATVDWRFRQNWSVQTTVGDKGTSLLDLIWQRRY</sequence>
<dbReference type="PANTHER" id="PTHR36985:SF1">
    <property type="entry name" value="TRANSLOCATION AND ASSEMBLY MODULE SUBUNIT TAMB"/>
    <property type="match status" value="1"/>
</dbReference>
<protein>
    <submittedName>
        <fullName evidence="7">Translocation/assembly module TamB</fullName>
    </submittedName>
</protein>
<feature type="region of interest" description="Disordered" evidence="5">
    <location>
        <begin position="972"/>
        <end position="991"/>
    </location>
</feature>
<organism evidence="7 8">
    <name type="scientific">Pendulispora brunnea</name>
    <dbReference type="NCBI Taxonomy" id="2905690"/>
    <lineage>
        <taxon>Bacteria</taxon>
        <taxon>Pseudomonadati</taxon>
        <taxon>Myxococcota</taxon>
        <taxon>Myxococcia</taxon>
        <taxon>Myxococcales</taxon>
        <taxon>Sorangiineae</taxon>
        <taxon>Pendulisporaceae</taxon>
        <taxon>Pendulispora</taxon>
    </lineage>
</organism>
<keyword evidence="2" id="KW-0812">Transmembrane</keyword>
<keyword evidence="4" id="KW-0472">Membrane</keyword>
<name>A0ABZ2JZU4_9BACT</name>
<dbReference type="Pfam" id="PF04357">
    <property type="entry name" value="TamB"/>
    <property type="match status" value="1"/>
</dbReference>
<keyword evidence="8" id="KW-1185">Reference proteome</keyword>
<dbReference type="InterPro" id="IPR007452">
    <property type="entry name" value="TamB_C"/>
</dbReference>
<feature type="region of interest" description="Disordered" evidence="5">
    <location>
        <begin position="1169"/>
        <end position="1189"/>
    </location>
</feature>